<organism evidence="1 2">
    <name type="scientific">Tritrichomonas musculus</name>
    <dbReference type="NCBI Taxonomy" id="1915356"/>
    <lineage>
        <taxon>Eukaryota</taxon>
        <taxon>Metamonada</taxon>
        <taxon>Parabasalia</taxon>
        <taxon>Tritrichomonadida</taxon>
        <taxon>Tritrichomonadidae</taxon>
        <taxon>Tritrichomonas</taxon>
    </lineage>
</organism>
<comment type="caution">
    <text evidence="1">The sequence shown here is derived from an EMBL/GenBank/DDBJ whole genome shotgun (WGS) entry which is preliminary data.</text>
</comment>
<dbReference type="InterPro" id="IPR011990">
    <property type="entry name" value="TPR-like_helical_dom_sf"/>
</dbReference>
<name>A0ABR2JQ71_9EUKA</name>
<dbReference type="EMBL" id="JAPFFF010000010">
    <property type="protein sequence ID" value="KAK8881040.1"/>
    <property type="molecule type" value="Genomic_DNA"/>
</dbReference>
<evidence type="ECO:0000313" key="1">
    <source>
        <dbReference type="EMBL" id="KAK8881040.1"/>
    </source>
</evidence>
<accession>A0ABR2JQ71</accession>
<keyword evidence="2" id="KW-1185">Reference proteome</keyword>
<evidence type="ECO:0000313" key="2">
    <source>
        <dbReference type="Proteomes" id="UP001470230"/>
    </source>
</evidence>
<dbReference type="Gene3D" id="1.25.40.10">
    <property type="entry name" value="Tetratricopeptide repeat domain"/>
    <property type="match status" value="1"/>
</dbReference>
<protein>
    <submittedName>
        <fullName evidence="1">Uncharacterized protein</fullName>
    </submittedName>
</protein>
<reference evidence="1 2" key="1">
    <citation type="submission" date="2024-04" db="EMBL/GenBank/DDBJ databases">
        <title>Tritrichomonas musculus Genome.</title>
        <authorList>
            <person name="Alves-Ferreira E."/>
            <person name="Grigg M."/>
            <person name="Lorenzi H."/>
            <person name="Galac M."/>
        </authorList>
    </citation>
    <scope>NUCLEOTIDE SEQUENCE [LARGE SCALE GENOMIC DNA]</scope>
    <source>
        <strain evidence="1 2">EAF2021</strain>
    </source>
</reference>
<dbReference type="Proteomes" id="UP001470230">
    <property type="component" value="Unassembled WGS sequence"/>
</dbReference>
<gene>
    <name evidence="1" type="ORF">M9Y10_003767</name>
</gene>
<proteinExistence type="predicted"/>
<sequence length="207" mass="24555">MLILLLDISIIKAIKYYKEGSSFNDQYAKNNLAIIRKNGYGDEIQSNTANAIVYLEEAIRQKNDILSMYNLANIYMYDESYENKIDEAIELLFNSFDQFLHSRILLCLALIKKYGFQIEEIEKHVRELNNKKPKAALPLLFSHLHLFQLNDFFTILYESYRDKYFLYNHLLQFVSFSEFQEQKRINMNHKNIPDINSAFYEGFGIEI</sequence>
<dbReference type="SUPFAM" id="SSF81901">
    <property type="entry name" value="HCP-like"/>
    <property type="match status" value="1"/>
</dbReference>